<keyword evidence="5" id="KW-1185">Reference proteome</keyword>
<dbReference type="PANTHER" id="PTHR24173:SF74">
    <property type="entry name" value="ANKYRIN REPEAT DOMAIN-CONTAINING PROTEIN 16"/>
    <property type="match status" value="1"/>
</dbReference>
<dbReference type="EMBL" id="AFFK01014253">
    <property type="status" value="NOT_ANNOTATED_CDS"/>
    <property type="molecule type" value="Genomic_DNA"/>
</dbReference>
<dbReference type="eggNOG" id="KOG4177">
    <property type="taxonomic scope" value="Eukaryota"/>
</dbReference>
<sequence>MAYNSLRITRNTDDILNGKLLVEAAKEGDDAQILKLLQAGVSVNAEEYNKSLFYQSENYWTPLQVAVACGHEKATELLIQAQADLHAKDRFDVTAVHLAAEKGHKECLHLLLESGADSNASTKYSKAGCYTATPHPGGTTPLHLAAKANHVECVKELIQNGADYNAVDELGRTSLYIAAAEGLEECILVHLRNAIGRDILSLPVLNTNETPLHCCVRLRMKSCVTALLEHGSDANHRNYSGNTPLHCSIFHSYNKDSESLDIMKELVLKGFNTDVNLVDGSGFSSLHYVSFSEGRYMERRPEAAAFLIAYGANTDITNKRGHTLLQNELQNRLGGDRTILEAIVKVLPVVPNLESLNLTHLLTHWFVNMPAFAPQRASFQMGEA</sequence>
<feature type="repeat" description="ANK" evidence="3">
    <location>
        <begin position="137"/>
        <end position="169"/>
    </location>
</feature>
<dbReference type="PhylomeDB" id="T1IID4"/>
<dbReference type="SMART" id="SM00248">
    <property type="entry name" value="ANK"/>
    <property type="match status" value="7"/>
</dbReference>
<dbReference type="EnsemblMetazoa" id="SMAR000630-RA">
    <property type="protein sequence ID" value="SMAR000630-PA"/>
    <property type="gene ID" value="SMAR000630"/>
</dbReference>
<dbReference type="PANTHER" id="PTHR24173">
    <property type="entry name" value="ANKYRIN REPEAT CONTAINING"/>
    <property type="match status" value="1"/>
</dbReference>
<dbReference type="OMA" id="QHYCRCV"/>
<dbReference type="HOGENOM" id="CLU_610198_0_0_1"/>
<dbReference type="PRINTS" id="PR01415">
    <property type="entry name" value="ANKYRIN"/>
</dbReference>
<dbReference type="AlphaFoldDB" id="T1IID4"/>
<reference evidence="4" key="2">
    <citation type="submission" date="2015-02" db="UniProtKB">
        <authorList>
            <consortium name="EnsemblMetazoa"/>
        </authorList>
    </citation>
    <scope>IDENTIFICATION</scope>
</reference>
<dbReference type="InterPro" id="IPR002110">
    <property type="entry name" value="Ankyrin_rpt"/>
</dbReference>
<dbReference type="PROSITE" id="PS50088">
    <property type="entry name" value="ANK_REPEAT"/>
    <property type="match status" value="4"/>
</dbReference>
<evidence type="ECO:0000313" key="4">
    <source>
        <dbReference type="EnsemblMetazoa" id="SMAR000630-PA"/>
    </source>
</evidence>
<proteinExistence type="predicted"/>
<keyword evidence="1" id="KW-0677">Repeat</keyword>
<keyword evidence="2 3" id="KW-0040">ANK repeat</keyword>
<dbReference type="Proteomes" id="UP000014500">
    <property type="component" value="Unassembled WGS sequence"/>
</dbReference>
<dbReference type="SUPFAM" id="SSF48403">
    <property type="entry name" value="Ankyrin repeat"/>
    <property type="match status" value="1"/>
</dbReference>
<evidence type="ECO:0000256" key="1">
    <source>
        <dbReference type="ARBA" id="ARBA00022737"/>
    </source>
</evidence>
<feature type="repeat" description="ANK" evidence="3">
    <location>
        <begin position="58"/>
        <end position="90"/>
    </location>
</feature>
<dbReference type="Gene3D" id="1.25.40.20">
    <property type="entry name" value="Ankyrin repeat-containing domain"/>
    <property type="match status" value="3"/>
</dbReference>
<evidence type="ECO:0000313" key="5">
    <source>
        <dbReference type="Proteomes" id="UP000014500"/>
    </source>
</evidence>
<dbReference type="InterPro" id="IPR036770">
    <property type="entry name" value="Ankyrin_rpt-contain_sf"/>
</dbReference>
<evidence type="ECO:0000256" key="3">
    <source>
        <dbReference type="PROSITE-ProRule" id="PRU00023"/>
    </source>
</evidence>
<reference evidence="5" key="1">
    <citation type="submission" date="2011-05" db="EMBL/GenBank/DDBJ databases">
        <authorList>
            <person name="Richards S.R."/>
            <person name="Qu J."/>
            <person name="Jiang H."/>
            <person name="Jhangiani S.N."/>
            <person name="Agravi P."/>
            <person name="Goodspeed R."/>
            <person name="Gross S."/>
            <person name="Mandapat C."/>
            <person name="Jackson L."/>
            <person name="Mathew T."/>
            <person name="Pu L."/>
            <person name="Thornton R."/>
            <person name="Saada N."/>
            <person name="Wilczek-Boney K.B."/>
            <person name="Lee S."/>
            <person name="Kovar C."/>
            <person name="Wu Y."/>
            <person name="Scherer S.E."/>
            <person name="Worley K.C."/>
            <person name="Muzny D.M."/>
            <person name="Gibbs R."/>
        </authorList>
    </citation>
    <scope>NUCLEOTIDE SEQUENCE</scope>
    <source>
        <strain evidence="5">Brora</strain>
    </source>
</reference>
<accession>T1IID4</accession>
<evidence type="ECO:0000256" key="2">
    <source>
        <dbReference type="ARBA" id="ARBA00023043"/>
    </source>
</evidence>
<protein>
    <submittedName>
        <fullName evidence="4">Uncharacterized protein</fullName>
    </submittedName>
</protein>
<dbReference type="Pfam" id="PF12796">
    <property type="entry name" value="Ank_2"/>
    <property type="match status" value="3"/>
</dbReference>
<organism evidence="4 5">
    <name type="scientific">Strigamia maritima</name>
    <name type="common">European centipede</name>
    <name type="synonym">Geophilus maritimus</name>
    <dbReference type="NCBI Taxonomy" id="126957"/>
    <lineage>
        <taxon>Eukaryota</taxon>
        <taxon>Metazoa</taxon>
        <taxon>Ecdysozoa</taxon>
        <taxon>Arthropoda</taxon>
        <taxon>Myriapoda</taxon>
        <taxon>Chilopoda</taxon>
        <taxon>Pleurostigmophora</taxon>
        <taxon>Geophilomorpha</taxon>
        <taxon>Linotaeniidae</taxon>
        <taxon>Strigamia</taxon>
    </lineage>
</organism>
<dbReference type="STRING" id="126957.T1IID4"/>
<feature type="repeat" description="ANK" evidence="3">
    <location>
        <begin position="91"/>
        <end position="123"/>
    </location>
</feature>
<dbReference type="PROSITE" id="PS50297">
    <property type="entry name" value="ANK_REP_REGION"/>
    <property type="match status" value="3"/>
</dbReference>
<name>T1IID4_STRMM</name>
<feature type="repeat" description="ANK" evidence="3">
    <location>
        <begin position="207"/>
        <end position="239"/>
    </location>
</feature>